<name>A0ABD0TGI4_LOXSC</name>
<evidence type="ECO:0000313" key="3">
    <source>
        <dbReference type="Proteomes" id="UP001549921"/>
    </source>
</evidence>
<dbReference type="AlphaFoldDB" id="A0ABD0TGI4"/>
<reference evidence="2 3" key="1">
    <citation type="submission" date="2024-06" db="EMBL/GenBank/DDBJ databases">
        <title>A chromosome-level genome assembly of beet webworm, Loxostege sticticalis.</title>
        <authorList>
            <person name="Zhang Y."/>
        </authorList>
    </citation>
    <scope>NUCLEOTIDE SEQUENCE [LARGE SCALE GENOMIC DNA]</scope>
    <source>
        <strain evidence="2">AQ028</strain>
        <tissue evidence="2">Male pupae</tissue>
    </source>
</reference>
<feature type="signal peptide" evidence="1">
    <location>
        <begin position="1"/>
        <end position="22"/>
    </location>
</feature>
<organism evidence="2 3">
    <name type="scientific">Loxostege sticticalis</name>
    <name type="common">Beet webworm moth</name>
    <dbReference type="NCBI Taxonomy" id="481309"/>
    <lineage>
        <taxon>Eukaryota</taxon>
        <taxon>Metazoa</taxon>
        <taxon>Ecdysozoa</taxon>
        <taxon>Arthropoda</taxon>
        <taxon>Hexapoda</taxon>
        <taxon>Insecta</taxon>
        <taxon>Pterygota</taxon>
        <taxon>Neoptera</taxon>
        <taxon>Endopterygota</taxon>
        <taxon>Lepidoptera</taxon>
        <taxon>Glossata</taxon>
        <taxon>Ditrysia</taxon>
        <taxon>Pyraloidea</taxon>
        <taxon>Crambidae</taxon>
        <taxon>Pyraustinae</taxon>
        <taxon>Loxostege</taxon>
    </lineage>
</organism>
<comment type="caution">
    <text evidence="2">The sequence shown here is derived from an EMBL/GenBank/DDBJ whole genome shotgun (WGS) entry which is preliminary data.</text>
</comment>
<accession>A0ABD0TGI4</accession>
<protein>
    <submittedName>
        <fullName evidence="2">Uncharacterized protein</fullName>
    </submittedName>
</protein>
<dbReference type="Proteomes" id="UP001549921">
    <property type="component" value="Unassembled WGS sequence"/>
</dbReference>
<keyword evidence="1" id="KW-0732">Signal</keyword>
<evidence type="ECO:0000256" key="1">
    <source>
        <dbReference type="SAM" id="SignalP"/>
    </source>
</evidence>
<gene>
    <name evidence="2" type="ORF">ABMA28_014355</name>
</gene>
<evidence type="ECO:0000313" key="2">
    <source>
        <dbReference type="EMBL" id="KAL0842192.1"/>
    </source>
</evidence>
<proteinExistence type="predicted"/>
<sequence>MQRAVLFSLASVLLAFIAESSAQVILPPLIPTLMPPQRPKDGFYRVRRQADELTLNQEHGSEGELTLPSPSDDFIDDVRDFRDPSIRISRSAKLVKKMAGASANI</sequence>
<dbReference type="EMBL" id="JBEDNZ010000005">
    <property type="protein sequence ID" value="KAL0842192.1"/>
    <property type="molecule type" value="Genomic_DNA"/>
</dbReference>
<feature type="chain" id="PRO_5044740796" evidence="1">
    <location>
        <begin position="23"/>
        <end position="105"/>
    </location>
</feature>